<keyword evidence="2" id="KW-1185">Reference proteome</keyword>
<proteinExistence type="predicted"/>
<accession>A0ABS2TIN2</accession>
<organism evidence="1 2">
    <name type="scientific">Actinacidiphila acididurans</name>
    <dbReference type="NCBI Taxonomy" id="2784346"/>
    <lineage>
        <taxon>Bacteria</taxon>
        <taxon>Bacillati</taxon>
        <taxon>Actinomycetota</taxon>
        <taxon>Actinomycetes</taxon>
        <taxon>Kitasatosporales</taxon>
        <taxon>Streptomycetaceae</taxon>
        <taxon>Actinacidiphila</taxon>
    </lineage>
</organism>
<protein>
    <submittedName>
        <fullName evidence="1">Uncharacterized protein</fullName>
    </submittedName>
</protein>
<evidence type="ECO:0000313" key="2">
    <source>
        <dbReference type="Proteomes" id="UP000749040"/>
    </source>
</evidence>
<sequence>MAIDPTALPVAGLHELSNETRVMATPWSRMVRGIGLGQYPVDYDREAAARIRHTFGLLAAKLTDAHSYTLFSRLLADLVLTAADPAGGLSRDAAERALGPILAAMRAEENPYYRLTAGCILMDAFAKLGLDRTLLVNDRLDVPGEILDVLDLIEPDRIKDENTGRHGDYERLSACTAVFLALGQLGLEKRLVSGPRNRVREALDLLERVPAPFFRGRGGSMLLSVVSLLGYDALIFDGERDYMAETLDHLDRADEVNLPPAFPSPMTDAFGKTYPLVTMLNAIAVSGRAEYLTHGTDRLAQLKELMAAIAPAERTHMGLYYLMALHNLGRLHDQLPDPDAFAAGVVNEWRGIDPGADFFLYGISYPYIIQTAMLTGWTDLITDETIERLVDSFPDLDRTAQDRANRPYPVSYVLNVLGEIGAADRLFEPRARYGGGSAIAWVVDRLSDGGRAEGTRLTMLNHALIGYALRQRGARRPETELFRTFRFRLTA</sequence>
<gene>
    <name evidence="1" type="ORF">ITX44_01405</name>
</gene>
<reference evidence="1 2" key="1">
    <citation type="submission" date="2021-01" db="EMBL/GenBank/DDBJ databases">
        <title>Streptomyces acididurans sp. nov., isolated from a peat swamp forest soil.</title>
        <authorList>
            <person name="Chantavorakit T."/>
            <person name="Duangmal K."/>
        </authorList>
    </citation>
    <scope>NUCLEOTIDE SEQUENCE [LARGE SCALE GENOMIC DNA]</scope>
    <source>
        <strain evidence="1 2">KK5PA1</strain>
    </source>
</reference>
<dbReference type="EMBL" id="JADKYB010000001">
    <property type="protein sequence ID" value="MBM9503203.1"/>
    <property type="molecule type" value="Genomic_DNA"/>
</dbReference>
<name>A0ABS2TIN2_9ACTN</name>
<evidence type="ECO:0000313" key="1">
    <source>
        <dbReference type="EMBL" id="MBM9503203.1"/>
    </source>
</evidence>
<dbReference type="RefSeq" id="WP_205355074.1">
    <property type="nucleotide sequence ID" value="NZ_JADKYB010000001.1"/>
</dbReference>
<comment type="caution">
    <text evidence="1">The sequence shown here is derived from an EMBL/GenBank/DDBJ whole genome shotgun (WGS) entry which is preliminary data.</text>
</comment>
<dbReference type="Proteomes" id="UP000749040">
    <property type="component" value="Unassembled WGS sequence"/>
</dbReference>